<protein>
    <submittedName>
        <fullName evidence="2">Uncharacterized protein</fullName>
    </submittedName>
</protein>
<comment type="caution">
    <text evidence="2">The sequence shown here is derived from an EMBL/GenBank/DDBJ whole genome shotgun (WGS) entry which is preliminary data.</text>
</comment>
<dbReference type="AlphaFoldDB" id="A0A9P8CPQ4"/>
<dbReference type="EMBL" id="MU251254">
    <property type="protein sequence ID" value="KAG9254370.1"/>
    <property type="molecule type" value="Genomic_DNA"/>
</dbReference>
<evidence type="ECO:0000256" key="1">
    <source>
        <dbReference type="SAM" id="MobiDB-lite"/>
    </source>
</evidence>
<feature type="region of interest" description="Disordered" evidence="1">
    <location>
        <begin position="185"/>
        <end position="236"/>
    </location>
</feature>
<organism evidence="2 3">
    <name type="scientific">Emericellopsis atlantica</name>
    <dbReference type="NCBI Taxonomy" id="2614577"/>
    <lineage>
        <taxon>Eukaryota</taxon>
        <taxon>Fungi</taxon>
        <taxon>Dikarya</taxon>
        <taxon>Ascomycota</taxon>
        <taxon>Pezizomycotina</taxon>
        <taxon>Sordariomycetes</taxon>
        <taxon>Hypocreomycetidae</taxon>
        <taxon>Hypocreales</taxon>
        <taxon>Bionectriaceae</taxon>
        <taxon>Emericellopsis</taxon>
    </lineage>
</organism>
<feature type="compositionally biased region" description="Basic and acidic residues" evidence="1">
    <location>
        <begin position="185"/>
        <end position="198"/>
    </location>
</feature>
<reference evidence="2" key="1">
    <citation type="journal article" date="2021" name="IMA Fungus">
        <title>Genomic characterization of three marine fungi, including Emericellopsis atlantica sp. nov. with signatures of a generalist lifestyle and marine biomass degradation.</title>
        <authorList>
            <person name="Hagestad O.C."/>
            <person name="Hou L."/>
            <person name="Andersen J.H."/>
            <person name="Hansen E.H."/>
            <person name="Altermark B."/>
            <person name="Li C."/>
            <person name="Kuhnert E."/>
            <person name="Cox R.J."/>
            <person name="Crous P.W."/>
            <person name="Spatafora J.W."/>
            <person name="Lail K."/>
            <person name="Amirebrahimi M."/>
            <person name="Lipzen A."/>
            <person name="Pangilinan J."/>
            <person name="Andreopoulos W."/>
            <person name="Hayes R.D."/>
            <person name="Ng V."/>
            <person name="Grigoriev I.V."/>
            <person name="Jackson S.A."/>
            <person name="Sutton T.D.S."/>
            <person name="Dobson A.D.W."/>
            <person name="Rama T."/>
        </authorList>
    </citation>
    <scope>NUCLEOTIDE SEQUENCE</scope>
    <source>
        <strain evidence="2">TS7</strain>
    </source>
</reference>
<feature type="compositionally biased region" description="Polar residues" evidence="1">
    <location>
        <begin position="222"/>
        <end position="236"/>
    </location>
</feature>
<sequence>MEALFTQSFDSFEAAYAAAGEVFECRQGAKRPAGPNFNNAKVLCAKGRLYRSQSKDDAQPRKQRKQESQRIGCRFAVSIKRCAPLWPKDPLPKGIGPGRWFITPYGGRDSHLHNHEELPRTAFTRNRYAWVKARKDQIITMCDRGMRTRDIIGMLRIEAAEQPDAVVDPDTIYNIVKTHKHARRAEEQAKRSWDKGPLEELGEGWMDEADRLMSENDRSEAATESNVFNQQDSNNQ</sequence>
<proteinExistence type="predicted"/>
<feature type="compositionally biased region" description="Basic and acidic residues" evidence="1">
    <location>
        <begin position="208"/>
        <end position="221"/>
    </location>
</feature>
<evidence type="ECO:0000313" key="2">
    <source>
        <dbReference type="EMBL" id="KAG9254370.1"/>
    </source>
</evidence>
<accession>A0A9P8CPQ4</accession>
<dbReference type="GeneID" id="70288245"/>
<dbReference type="Proteomes" id="UP000887229">
    <property type="component" value="Unassembled WGS sequence"/>
</dbReference>
<gene>
    <name evidence="2" type="ORF">F5Z01DRAFT_103043</name>
</gene>
<dbReference type="RefSeq" id="XP_046118294.1">
    <property type="nucleotide sequence ID" value="XM_046257342.1"/>
</dbReference>
<evidence type="ECO:0000313" key="3">
    <source>
        <dbReference type="Proteomes" id="UP000887229"/>
    </source>
</evidence>
<name>A0A9P8CPQ4_9HYPO</name>
<keyword evidence="3" id="KW-1185">Reference proteome</keyword>